<evidence type="ECO:0000313" key="2">
    <source>
        <dbReference type="Proteomes" id="UP001055072"/>
    </source>
</evidence>
<dbReference type="EMBL" id="MU274926">
    <property type="protein sequence ID" value="KAI0086011.1"/>
    <property type="molecule type" value="Genomic_DNA"/>
</dbReference>
<keyword evidence="2" id="KW-1185">Reference proteome</keyword>
<dbReference type="Proteomes" id="UP001055072">
    <property type="component" value="Unassembled WGS sequence"/>
</dbReference>
<reference evidence="1" key="1">
    <citation type="journal article" date="2021" name="Environ. Microbiol.">
        <title>Gene family expansions and transcriptome signatures uncover fungal adaptations to wood decay.</title>
        <authorList>
            <person name="Hage H."/>
            <person name="Miyauchi S."/>
            <person name="Viragh M."/>
            <person name="Drula E."/>
            <person name="Min B."/>
            <person name="Chaduli D."/>
            <person name="Navarro D."/>
            <person name="Favel A."/>
            <person name="Norest M."/>
            <person name="Lesage-Meessen L."/>
            <person name="Balint B."/>
            <person name="Merenyi Z."/>
            <person name="de Eugenio L."/>
            <person name="Morin E."/>
            <person name="Martinez A.T."/>
            <person name="Baldrian P."/>
            <person name="Stursova M."/>
            <person name="Martinez M.J."/>
            <person name="Novotny C."/>
            <person name="Magnuson J.K."/>
            <person name="Spatafora J.W."/>
            <person name="Maurice S."/>
            <person name="Pangilinan J."/>
            <person name="Andreopoulos W."/>
            <person name="LaButti K."/>
            <person name="Hundley H."/>
            <person name="Na H."/>
            <person name="Kuo A."/>
            <person name="Barry K."/>
            <person name="Lipzen A."/>
            <person name="Henrissat B."/>
            <person name="Riley R."/>
            <person name="Ahrendt S."/>
            <person name="Nagy L.G."/>
            <person name="Grigoriev I.V."/>
            <person name="Martin F."/>
            <person name="Rosso M.N."/>
        </authorList>
    </citation>
    <scope>NUCLEOTIDE SEQUENCE</scope>
    <source>
        <strain evidence="1">CBS 384.51</strain>
    </source>
</reference>
<sequence length="578" mass="62573">MTDQYSGQNHATTKDRPQDSAKYRLVTLWQSLTTVRTNPTNNKCLTLPILRLDNPYSRNFHLSWLGFWVAFLSWFAFSPLVPEAVRTDLKLTQKEIGNSNIISLCATLVVRLIVGPLVDRFGPRKVMAGILLVGSIPSGLAGTISSAQGLHVVRFFIGILGGTFVPCQAWTTAFFDTKVVGRANALVGGWGNSGGGFTFIIMVGLYNRLREDGISAHSAWRAAFAIVPVPILVAVAIVTLVFGTDHPDDTWNDKQQDTRSTGIAKRILGNDNVESHSTRNQEMFDEKASQGSQDKRHGDSEKGITVGVHAVTVPDTETGRLDSDTHMKAGAGIPSCAAPGQEGFSRAVISGVIKNPLTWLPAFAYLTSFGYELAIDANLSNVLFGIYNPTKPGFNQTTSGYIASIYGLLNLFSRPLGGYLGDIAYRKYGVPGRKHLVLLAGVAQGLLSIGLGVYIDRHHHVSASSTPSLAVTIILLVLVALVNEIANGANFSLVPHCNPNSNGFMTGIVGAAGNLGGVWFALMWRYQPQPFGRAFWIAGVVTVVRSIQRIKWGLIVFTFDDRSSTLYSSSSAYRADSY</sequence>
<name>A0ACB8TVL5_9APHY</name>
<comment type="caution">
    <text evidence="1">The sequence shown here is derived from an EMBL/GenBank/DDBJ whole genome shotgun (WGS) entry which is preliminary data.</text>
</comment>
<protein>
    <submittedName>
        <fullName evidence="1">Major facilitator superfamily domain-containing protein</fullName>
    </submittedName>
</protein>
<accession>A0ACB8TVL5</accession>
<evidence type="ECO:0000313" key="1">
    <source>
        <dbReference type="EMBL" id="KAI0086011.1"/>
    </source>
</evidence>
<gene>
    <name evidence="1" type="ORF">BDY19DRAFT_895528</name>
</gene>
<organism evidence="1 2">
    <name type="scientific">Irpex rosettiformis</name>
    <dbReference type="NCBI Taxonomy" id="378272"/>
    <lineage>
        <taxon>Eukaryota</taxon>
        <taxon>Fungi</taxon>
        <taxon>Dikarya</taxon>
        <taxon>Basidiomycota</taxon>
        <taxon>Agaricomycotina</taxon>
        <taxon>Agaricomycetes</taxon>
        <taxon>Polyporales</taxon>
        <taxon>Irpicaceae</taxon>
        <taxon>Irpex</taxon>
    </lineage>
</organism>
<proteinExistence type="predicted"/>